<evidence type="ECO:0000259" key="3">
    <source>
        <dbReference type="Pfam" id="PF26026"/>
    </source>
</evidence>
<keyword evidence="2" id="KW-0347">Helicase</keyword>
<reference evidence="4" key="1">
    <citation type="submission" date="2023-04" db="EMBL/GenBank/DDBJ databases">
        <authorList>
            <person name="Vijverberg K."/>
            <person name="Xiong W."/>
            <person name="Schranz E."/>
        </authorList>
    </citation>
    <scope>NUCLEOTIDE SEQUENCE</scope>
</reference>
<dbReference type="Pfam" id="PF26026">
    <property type="entry name" value="RNA_hel_CTD"/>
    <property type="match status" value="1"/>
</dbReference>
<keyword evidence="2" id="KW-0547">Nucleotide-binding</keyword>
<evidence type="ECO:0000256" key="1">
    <source>
        <dbReference type="ARBA" id="ARBA00022801"/>
    </source>
</evidence>
<accession>A0AA35Z714</accession>
<keyword evidence="2" id="KW-0067">ATP-binding</keyword>
<dbReference type="Proteomes" id="UP001177003">
    <property type="component" value="Chromosome 5"/>
</dbReference>
<gene>
    <name evidence="4" type="ORF">LSALG_LOCUS26200</name>
</gene>
<name>A0AA35Z714_LACSI</name>
<dbReference type="AlphaFoldDB" id="A0AA35Z714"/>
<evidence type="ECO:0000313" key="5">
    <source>
        <dbReference type="Proteomes" id="UP001177003"/>
    </source>
</evidence>
<protein>
    <recommendedName>
        <fullName evidence="3">RNA helicase C-terminal domain-containing protein</fullName>
    </recommendedName>
</protein>
<organism evidence="4 5">
    <name type="scientific">Lactuca saligna</name>
    <name type="common">Willowleaf lettuce</name>
    <dbReference type="NCBI Taxonomy" id="75948"/>
    <lineage>
        <taxon>Eukaryota</taxon>
        <taxon>Viridiplantae</taxon>
        <taxon>Streptophyta</taxon>
        <taxon>Embryophyta</taxon>
        <taxon>Tracheophyta</taxon>
        <taxon>Spermatophyta</taxon>
        <taxon>Magnoliopsida</taxon>
        <taxon>eudicotyledons</taxon>
        <taxon>Gunneridae</taxon>
        <taxon>Pentapetalae</taxon>
        <taxon>asterids</taxon>
        <taxon>campanulids</taxon>
        <taxon>Asterales</taxon>
        <taxon>Asteraceae</taxon>
        <taxon>Cichorioideae</taxon>
        <taxon>Cichorieae</taxon>
        <taxon>Lactucinae</taxon>
        <taxon>Lactuca</taxon>
    </lineage>
</organism>
<evidence type="ECO:0000256" key="2">
    <source>
        <dbReference type="ARBA" id="ARBA00022806"/>
    </source>
</evidence>
<keyword evidence="1" id="KW-0378">Hydrolase</keyword>
<sequence length="155" mass="17916">MGFNLIEFLLLSICGSEKQGNLVNSQALKIPFPWLVFNEKIKVNFIFLLDTTVVSDFVLLLFGGSISKGDLDGHLKMLGGYLEFFMEPSLAELYHNLRKDLNELFKYKLMKDHHHCKLKKSKHGILISVAVKLPRPIQLLRHFLNSNTFFLVYKF</sequence>
<evidence type="ECO:0000313" key="4">
    <source>
        <dbReference type="EMBL" id="CAI9286803.1"/>
    </source>
</evidence>
<dbReference type="EMBL" id="OX465081">
    <property type="protein sequence ID" value="CAI9286803.1"/>
    <property type="molecule type" value="Genomic_DNA"/>
</dbReference>
<keyword evidence="5" id="KW-1185">Reference proteome</keyword>
<dbReference type="InterPro" id="IPR059023">
    <property type="entry name" value="RNA_hel_CTD"/>
</dbReference>
<feature type="domain" description="RNA helicase C-terminal" evidence="3">
    <location>
        <begin position="74"/>
        <end position="111"/>
    </location>
</feature>
<proteinExistence type="predicted"/>